<accession>A0ABQ9V5V7</accession>
<feature type="non-terminal residue" evidence="2">
    <location>
        <position position="1"/>
    </location>
</feature>
<reference evidence="2 3" key="1">
    <citation type="submission" date="2023-05" db="EMBL/GenBank/DDBJ databases">
        <title>B98-5 Cell Line De Novo Hybrid Assembly: An Optical Mapping Approach.</title>
        <authorList>
            <person name="Kananen K."/>
            <person name="Auerbach J.A."/>
            <person name="Kautto E."/>
            <person name="Blachly J.S."/>
        </authorList>
    </citation>
    <scope>NUCLEOTIDE SEQUENCE [LARGE SCALE GENOMIC DNA]</scope>
    <source>
        <strain evidence="2">B95-8</strain>
        <tissue evidence="2">Cell line</tissue>
    </source>
</reference>
<proteinExistence type="predicted"/>
<evidence type="ECO:0000256" key="1">
    <source>
        <dbReference type="SAM" id="MobiDB-lite"/>
    </source>
</evidence>
<gene>
    <name evidence="2" type="ORF">P7K49_018619</name>
</gene>
<evidence type="ECO:0000313" key="3">
    <source>
        <dbReference type="Proteomes" id="UP001266305"/>
    </source>
</evidence>
<keyword evidence="3" id="KW-1185">Reference proteome</keyword>
<organism evidence="2 3">
    <name type="scientific">Saguinus oedipus</name>
    <name type="common">Cotton-top tamarin</name>
    <name type="synonym">Oedipomidas oedipus</name>
    <dbReference type="NCBI Taxonomy" id="9490"/>
    <lineage>
        <taxon>Eukaryota</taxon>
        <taxon>Metazoa</taxon>
        <taxon>Chordata</taxon>
        <taxon>Craniata</taxon>
        <taxon>Vertebrata</taxon>
        <taxon>Euteleostomi</taxon>
        <taxon>Mammalia</taxon>
        <taxon>Eutheria</taxon>
        <taxon>Euarchontoglires</taxon>
        <taxon>Primates</taxon>
        <taxon>Haplorrhini</taxon>
        <taxon>Platyrrhini</taxon>
        <taxon>Cebidae</taxon>
        <taxon>Callitrichinae</taxon>
        <taxon>Saguinus</taxon>
    </lineage>
</organism>
<feature type="region of interest" description="Disordered" evidence="1">
    <location>
        <begin position="1"/>
        <end position="51"/>
    </location>
</feature>
<dbReference type="Proteomes" id="UP001266305">
    <property type="component" value="Unassembled WGS sequence"/>
</dbReference>
<name>A0ABQ9V5V7_SAGOE</name>
<evidence type="ECO:0000313" key="2">
    <source>
        <dbReference type="EMBL" id="KAK2104763.1"/>
    </source>
</evidence>
<sequence length="51" mass="5454">RKAGRESAGEACPHTGAHSRSFISTEEITSPLNVAPRTPDTAWADEQKAFA</sequence>
<feature type="compositionally biased region" description="Polar residues" evidence="1">
    <location>
        <begin position="21"/>
        <end position="32"/>
    </location>
</feature>
<dbReference type="EMBL" id="JASSZA010000008">
    <property type="protein sequence ID" value="KAK2104763.1"/>
    <property type="molecule type" value="Genomic_DNA"/>
</dbReference>
<feature type="non-terminal residue" evidence="2">
    <location>
        <position position="51"/>
    </location>
</feature>
<protein>
    <submittedName>
        <fullName evidence="2">Uncharacterized protein</fullName>
    </submittedName>
</protein>
<comment type="caution">
    <text evidence="2">The sequence shown here is derived from an EMBL/GenBank/DDBJ whole genome shotgun (WGS) entry which is preliminary data.</text>
</comment>